<organism evidence="1 2">
    <name type="scientific">Columba livia</name>
    <name type="common">Rock dove</name>
    <dbReference type="NCBI Taxonomy" id="8932"/>
    <lineage>
        <taxon>Eukaryota</taxon>
        <taxon>Metazoa</taxon>
        <taxon>Chordata</taxon>
        <taxon>Craniata</taxon>
        <taxon>Vertebrata</taxon>
        <taxon>Euteleostomi</taxon>
        <taxon>Archelosauria</taxon>
        <taxon>Archosauria</taxon>
        <taxon>Dinosauria</taxon>
        <taxon>Saurischia</taxon>
        <taxon>Theropoda</taxon>
        <taxon>Coelurosauria</taxon>
        <taxon>Aves</taxon>
        <taxon>Neognathae</taxon>
        <taxon>Neoaves</taxon>
        <taxon>Columbimorphae</taxon>
        <taxon>Columbiformes</taxon>
        <taxon>Columbidae</taxon>
        <taxon>Columba</taxon>
    </lineage>
</organism>
<dbReference type="EMBL" id="AKCR02000317">
    <property type="protein sequence ID" value="PKK17448.1"/>
    <property type="molecule type" value="Genomic_DNA"/>
</dbReference>
<dbReference type="AlphaFoldDB" id="A0A2I0LJ30"/>
<sequence length="183" mass="18508">MPVAVARGGGAMLGTPLLQDCLSGGGKSWGAPLSSSQPVVQWTPLERLGGREEGVSPGSTCSRGLGDTWDRAKATPDHPSPSCGLLVTLSIPGLQHPFGPQPTPCSRGCVPLCVWGEGAALFTFRVAGDSLGLGCLRAEWGAGMGLCPAGGKREIEGQSCSSVTNLPAASLGLSLGTSGMKHK</sequence>
<comment type="caution">
    <text evidence="1">The sequence shown here is derived from an EMBL/GenBank/DDBJ whole genome shotgun (WGS) entry which is preliminary data.</text>
</comment>
<keyword evidence="2" id="KW-1185">Reference proteome</keyword>
<reference evidence="1 2" key="1">
    <citation type="journal article" date="2013" name="Science">
        <title>Genomic diversity and evolution of the head crest in the rock pigeon.</title>
        <authorList>
            <person name="Shapiro M.D."/>
            <person name="Kronenberg Z."/>
            <person name="Li C."/>
            <person name="Domyan E.T."/>
            <person name="Pan H."/>
            <person name="Campbell M."/>
            <person name="Tan H."/>
            <person name="Huff C.D."/>
            <person name="Hu H."/>
            <person name="Vickrey A.I."/>
            <person name="Nielsen S.C."/>
            <person name="Stringham S.A."/>
            <person name="Hu H."/>
            <person name="Willerslev E."/>
            <person name="Gilbert M.T."/>
            <person name="Yandell M."/>
            <person name="Zhang G."/>
            <person name="Wang J."/>
        </authorList>
    </citation>
    <scope>NUCLEOTIDE SEQUENCE [LARGE SCALE GENOMIC DNA]</scope>
    <source>
        <tissue evidence="1">Blood</tissue>
    </source>
</reference>
<dbReference type="Proteomes" id="UP000053872">
    <property type="component" value="Unassembled WGS sequence"/>
</dbReference>
<name>A0A2I0LJ30_COLLI</name>
<protein>
    <submittedName>
        <fullName evidence="1">Inhibin beta C chain-like</fullName>
    </submittedName>
</protein>
<accession>A0A2I0LJ30</accession>
<gene>
    <name evidence="1" type="ORF">A306_00014658</name>
</gene>
<evidence type="ECO:0000313" key="1">
    <source>
        <dbReference type="EMBL" id="PKK17448.1"/>
    </source>
</evidence>
<proteinExistence type="predicted"/>
<dbReference type="InParanoid" id="A0A2I0LJ30"/>
<evidence type="ECO:0000313" key="2">
    <source>
        <dbReference type="Proteomes" id="UP000053872"/>
    </source>
</evidence>